<accession>A0AAU8K2N6</accession>
<organism evidence="1">
    <name type="scientific">Kitasatospora camelliae</name>
    <dbReference type="NCBI Taxonomy" id="3156397"/>
    <lineage>
        <taxon>Bacteria</taxon>
        <taxon>Bacillati</taxon>
        <taxon>Actinomycetota</taxon>
        <taxon>Actinomycetes</taxon>
        <taxon>Kitasatosporales</taxon>
        <taxon>Streptomycetaceae</taxon>
        <taxon>Kitasatospora</taxon>
    </lineage>
</organism>
<dbReference type="EMBL" id="CP159872">
    <property type="protein sequence ID" value="XCM82984.1"/>
    <property type="molecule type" value="Genomic_DNA"/>
</dbReference>
<dbReference type="AlphaFoldDB" id="A0AAU8K2N6"/>
<dbReference type="RefSeq" id="WP_354643919.1">
    <property type="nucleotide sequence ID" value="NZ_CP159872.1"/>
</dbReference>
<name>A0AAU8K2N6_9ACTN</name>
<evidence type="ECO:0000313" key="1">
    <source>
        <dbReference type="EMBL" id="XCM82984.1"/>
    </source>
</evidence>
<sequence>MPTPNRRASARAAMIAVAEAQDIPVTVRQVEALLAAAESALLTWVDATPTQQALYELRAAGWTLPYLAARLGTSSAEIGQRMRRRHVTPRVEEQTLRLAAELKDVDPVSAGLSQSAVRMARTWASRRTQVGVHR</sequence>
<reference evidence="1" key="1">
    <citation type="submission" date="2024-06" db="EMBL/GenBank/DDBJ databases">
        <title>The genome sequences of Kitasatospora sp. strain HUAS MG31.</title>
        <authorList>
            <person name="Mo P."/>
        </authorList>
    </citation>
    <scope>NUCLEOTIDE SEQUENCE</scope>
    <source>
        <strain evidence="1">HUAS MG31</strain>
    </source>
</reference>
<dbReference type="KEGG" id="kcm:ABWK59_30725"/>
<gene>
    <name evidence="1" type="ORF">ABWK59_30725</name>
</gene>
<protein>
    <submittedName>
        <fullName evidence="1">Uncharacterized protein</fullName>
    </submittedName>
</protein>
<proteinExistence type="predicted"/>